<evidence type="ECO:0000313" key="4">
    <source>
        <dbReference type="EMBL" id="VFK10974.1"/>
    </source>
</evidence>
<dbReference type="AlphaFoldDB" id="A0A450SPK2"/>
<keyword evidence="1" id="KW-0812">Transmembrane</keyword>
<proteinExistence type="predicted"/>
<accession>A0A450SPK2</accession>
<evidence type="ECO:0000313" key="3">
    <source>
        <dbReference type="EMBL" id="VFJ55791.1"/>
    </source>
</evidence>
<reference evidence="3" key="1">
    <citation type="submission" date="2019-02" db="EMBL/GenBank/DDBJ databases">
        <authorList>
            <person name="Gruber-Vodicka R. H."/>
            <person name="Seah K. B. B."/>
        </authorList>
    </citation>
    <scope>NUCLEOTIDE SEQUENCE</scope>
    <source>
        <strain evidence="3">BECK_BZ163</strain>
        <strain evidence="4">BECK_BZ164</strain>
        <strain evidence="2">BECK_BZ165</strain>
    </source>
</reference>
<dbReference type="EMBL" id="CAADEZ010000155">
    <property type="protein sequence ID" value="VFJ55791.1"/>
    <property type="molecule type" value="Genomic_DNA"/>
</dbReference>
<protein>
    <submittedName>
        <fullName evidence="3">Uncharacterized protein</fullName>
    </submittedName>
</protein>
<name>A0A450SPK2_9GAMM</name>
<organism evidence="3">
    <name type="scientific">Candidatus Kentrum sp. FM</name>
    <dbReference type="NCBI Taxonomy" id="2126340"/>
    <lineage>
        <taxon>Bacteria</taxon>
        <taxon>Pseudomonadati</taxon>
        <taxon>Pseudomonadota</taxon>
        <taxon>Gammaproteobacteria</taxon>
        <taxon>Candidatus Kentrum</taxon>
    </lineage>
</organism>
<evidence type="ECO:0000313" key="2">
    <source>
        <dbReference type="EMBL" id="VFJ55217.1"/>
    </source>
</evidence>
<feature type="transmembrane region" description="Helical" evidence="1">
    <location>
        <begin position="55"/>
        <end position="76"/>
    </location>
</feature>
<keyword evidence="1" id="KW-0472">Membrane</keyword>
<evidence type="ECO:0000256" key="1">
    <source>
        <dbReference type="SAM" id="Phobius"/>
    </source>
</evidence>
<keyword evidence="1" id="KW-1133">Transmembrane helix</keyword>
<gene>
    <name evidence="3" type="ORF">BECKFM1743A_GA0114220_101557</name>
    <name evidence="4" type="ORF">BECKFM1743B_GA0114221_101627</name>
    <name evidence="2" type="ORF">BECKFM1743C_GA0114222_101532</name>
</gene>
<dbReference type="EMBL" id="CAADFL010000162">
    <property type="protein sequence ID" value="VFK10974.1"/>
    <property type="molecule type" value="Genomic_DNA"/>
</dbReference>
<dbReference type="EMBL" id="CAADFA010000153">
    <property type="protein sequence ID" value="VFJ55217.1"/>
    <property type="molecule type" value="Genomic_DNA"/>
</dbReference>
<sequence length="513" mass="59557">MTVEAANTSEEGSSAQIRAEDVEYMVTKVVDGKFEKFLESVQKTNAVWDKAVTTIRYISIIISVVIGLLIVAATFYSKFLLDKGESYLAGIPKEIDEKITTQIEGSVVGQFRRKYREEIARLALVDSERTLLEYQWLGAYSRPIMEGGYIGLFEEILKRDDKYSLRLLAFMKRLFEYSGEREEEGGPISFFREIPIDKDIRLIRESENIRKAIDDLCESDRWDIPLNAMIVRVYYYSSASFDKIIAQLENILGGKAQDSHRFMEDNIEPIVISLAYRARYLEDSHKKDVLALTKRMENKENDLPRRVAGILSRLLLKMPGIGSHKDVDLSGELDRELHGIIGDDKERIISILRILVSHIDILYNKMFGKDRYIVTPDLVAKLYFEYVGYLSEMEKGHIQVSLKYFSTNERFYVELVPAVLGGLKPDHNLAYFVTNMIPDPRFSIHETRRIPILYAILESGERRKINVPDFDLDSRRHIFATEDETPVKWLKENGLRDWRVYFVTNPYFEDKEW</sequence>